<proteinExistence type="predicted"/>
<dbReference type="Proteomes" id="UP000241964">
    <property type="component" value="Unassembled WGS sequence"/>
</dbReference>
<evidence type="ECO:0008006" key="4">
    <source>
        <dbReference type="Google" id="ProtNLM"/>
    </source>
</evidence>
<gene>
    <name evidence="2" type="ORF">CLV60_105416</name>
</gene>
<keyword evidence="1" id="KW-0812">Transmembrane</keyword>
<accession>A0A2P8G6I0</accession>
<organism evidence="2 3">
    <name type="scientific">Dyadobacter jiangsuensis</name>
    <dbReference type="NCBI Taxonomy" id="1591085"/>
    <lineage>
        <taxon>Bacteria</taxon>
        <taxon>Pseudomonadati</taxon>
        <taxon>Bacteroidota</taxon>
        <taxon>Cytophagia</taxon>
        <taxon>Cytophagales</taxon>
        <taxon>Spirosomataceae</taxon>
        <taxon>Dyadobacter</taxon>
    </lineage>
</organism>
<comment type="caution">
    <text evidence="2">The sequence shown here is derived from an EMBL/GenBank/DDBJ whole genome shotgun (WGS) entry which is preliminary data.</text>
</comment>
<protein>
    <recommendedName>
        <fullName evidence="4">Surface antigen-like protein</fullName>
    </recommendedName>
</protein>
<evidence type="ECO:0000313" key="2">
    <source>
        <dbReference type="EMBL" id="PSL29574.1"/>
    </source>
</evidence>
<feature type="transmembrane region" description="Helical" evidence="1">
    <location>
        <begin position="12"/>
        <end position="29"/>
    </location>
</feature>
<evidence type="ECO:0000256" key="1">
    <source>
        <dbReference type="SAM" id="Phobius"/>
    </source>
</evidence>
<reference evidence="2 3" key="1">
    <citation type="submission" date="2018-03" db="EMBL/GenBank/DDBJ databases">
        <title>Genomic Encyclopedia of Archaeal and Bacterial Type Strains, Phase II (KMG-II): from individual species to whole genera.</title>
        <authorList>
            <person name="Goeker M."/>
        </authorList>
    </citation>
    <scope>NUCLEOTIDE SEQUENCE [LARGE SCALE GENOMIC DNA]</scope>
    <source>
        <strain evidence="2 3">DSM 29057</strain>
    </source>
</reference>
<sequence>MVQSHRFREKPVAFFVAGTILIYITRNVLNKPDPVIKASYIITALIMLTVNGLQAGSYVIGSQAARQDTVSTADSAQKVMQKDLIDVLRKWKSKDKSDSVRVPKIRSGKPIFSLVPAGGYTLSSGLTGSLNANIAFYTSNPKTTNISSITTNFIYTEYKQMTIPVQANIWTRHNNYNFVVDWRFFKYPQDTYGLGMDSKMTDATGLKYKHLRLHQTVLKKIGKSFFVGLGFAYDKRWQIMQTNKEEKLNQDIKDYGLGHKSSSVGPLVTVAYDSRTNSINPLKGFYSNVQFRPNMTALGSTNNWQSVVIDVRRYFNFPQGSQNTLAFWNYNWLTIGKPPYLDLPATGWDPTTNIGRGYIQGRFRSTNLLYFESEYRFALTKNGLFGGVIFANAQSVSDWPSKSFRKIAPAGGLGIRIKVNKTSGANIAIDYGFGMDGSRGLFVNLGEVF</sequence>
<dbReference type="Gene3D" id="2.40.160.50">
    <property type="entry name" value="membrane protein fhac: a member of the omp85/tpsb transporter family"/>
    <property type="match status" value="1"/>
</dbReference>
<keyword evidence="3" id="KW-1185">Reference proteome</keyword>
<dbReference type="EMBL" id="PYAS01000005">
    <property type="protein sequence ID" value="PSL29574.1"/>
    <property type="molecule type" value="Genomic_DNA"/>
</dbReference>
<name>A0A2P8G6I0_9BACT</name>
<dbReference type="AlphaFoldDB" id="A0A2P8G6I0"/>
<feature type="transmembrane region" description="Helical" evidence="1">
    <location>
        <begin position="35"/>
        <end position="53"/>
    </location>
</feature>
<keyword evidence="1" id="KW-1133">Transmembrane helix</keyword>
<evidence type="ECO:0000313" key="3">
    <source>
        <dbReference type="Proteomes" id="UP000241964"/>
    </source>
</evidence>
<keyword evidence="1" id="KW-0472">Membrane</keyword>